<evidence type="ECO:0000256" key="1">
    <source>
        <dbReference type="SAM" id="MobiDB-lite"/>
    </source>
</evidence>
<protein>
    <submittedName>
        <fullName evidence="2">Uncharacterized protein</fullName>
    </submittedName>
</protein>
<sequence>MTSSTNPSYMVAGYYPGSDPNQQIANNQPTAYSITQNTPATHQQSATQSSQVQNPPSAPSSQILQGQAYLQVSNNQGYPQYTVNGQFETSNTGIYPTEGSNQYVPGNIQNGHVNIAQSVPYSVDTNYYSGNNSQPVPLSAAVNSQYPAVANQVNTGNYYQQPTNSTNYPTVVYPTGYNQQYEANTQLNPQSVHIDQQPTQQYQLNPESVYINQQPTVINQQPTQNYQYYVPQSNTGGNNPYIAANGQYILVSDPSYADNSKYLTGNHQQYQQYTNEHPRYLLNQPEKRQSRTEHNKDVKESRQYLKGNSSHNLSNNSKYDPHFFQNGNHTTDNTEHDSKNIRYINGLSEYSSQNLPKALPYGKPTLKTKSADLDKIRYTKNDHQLPPGLDNFDKADEQKKDIVKVQKKHKKESVVNGLQVPKLDLKLSKNSNDFSIQSGSDEDYCGFYPNSPVKQKPKGLVNVILPRKQKRLHKRMKSHSKHKSSSKSSKKRHAKEVRRGSEADSETEMSTGASEVSVMNKPPRKLYRSYKDYYDPETKESGKDLRLFRREKRQTRANVLSRAELLLDKRKHYNRLQSETNFSTLSEVETGYPMCVANPSPAPFYDSGVDIYQPAKQRIKSKSVPAIPHGNYQKQASQTSFYSVKSNQKPPKNTSTHLVRQNSVHARALKTKVFNYGDMTYTYKNAVTDTPKAPKSTVGILTMNALWNLRKEEKGVLSDASFDARASYLMPVGDVDSDAYSDEGKNHYSLTKQWNDNHPPHNIDTNRSSDILDVKENNRKNIGLKSFRTMQKQRGIQKGPQTQDYCLRPGIIIIFFTLRVS</sequence>
<keyword evidence="3" id="KW-1185">Reference proteome</keyword>
<dbReference type="AlphaFoldDB" id="V4A8C7"/>
<feature type="compositionally biased region" description="Polar residues" evidence="1">
    <location>
        <begin position="19"/>
        <end position="42"/>
    </location>
</feature>
<evidence type="ECO:0000313" key="2">
    <source>
        <dbReference type="EMBL" id="ESO91300.1"/>
    </source>
</evidence>
<organism evidence="2 3">
    <name type="scientific">Lottia gigantea</name>
    <name type="common">Giant owl limpet</name>
    <dbReference type="NCBI Taxonomy" id="225164"/>
    <lineage>
        <taxon>Eukaryota</taxon>
        <taxon>Metazoa</taxon>
        <taxon>Spiralia</taxon>
        <taxon>Lophotrochozoa</taxon>
        <taxon>Mollusca</taxon>
        <taxon>Gastropoda</taxon>
        <taxon>Patellogastropoda</taxon>
        <taxon>Lottioidea</taxon>
        <taxon>Lottiidae</taxon>
        <taxon>Lottia</taxon>
    </lineage>
</organism>
<feature type="compositionally biased region" description="Basic and acidic residues" evidence="1">
    <location>
        <begin position="286"/>
        <end position="303"/>
    </location>
</feature>
<feature type="region of interest" description="Disordered" evidence="1">
    <location>
        <begin position="286"/>
        <end position="338"/>
    </location>
</feature>
<reference evidence="2 3" key="1">
    <citation type="journal article" date="2013" name="Nature">
        <title>Insights into bilaterian evolution from three spiralian genomes.</title>
        <authorList>
            <person name="Simakov O."/>
            <person name="Marletaz F."/>
            <person name="Cho S.J."/>
            <person name="Edsinger-Gonzales E."/>
            <person name="Havlak P."/>
            <person name="Hellsten U."/>
            <person name="Kuo D.H."/>
            <person name="Larsson T."/>
            <person name="Lv J."/>
            <person name="Arendt D."/>
            <person name="Savage R."/>
            <person name="Osoegawa K."/>
            <person name="de Jong P."/>
            <person name="Grimwood J."/>
            <person name="Chapman J.A."/>
            <person name="Shapiro H."/>
            <person name="Aerts A."/>
            <person name="Otillar R.P."/>
            <person name="Terry A.Y."/>
            <person name="Boore J.L."/>
            <person name="Grigoriev I.V."/>
            <person name="Lindberg D.R."/>
            <person name="Seaver E.C."/>
            <person name="Weisblat D.A."/>
            <person name="Putnam N.H."/>
            <person name="Rokhsar D.S."/>
        </authorList>
    </citation>
    <scope>NUCLEOTIDE SEQUENCE [LARGE SCALE GENOMIC DNA]</scope>
</reference>
<feature type="region of interest" description="Disordered" evidence="1">
    <location>
        <begin position="1"/>
        <end position="61"/>
    </location>
</feature>
<feature type="region of interest" description="Disordered" evidence="1">
    <location>
        <begin position="468"/>
        <end position="520"/>
    </location>
</feature>
<proteinExistence type="predicted"/>
<accession>V4A8C7</accession>
<name>V4A8C7_LOTGI</name>
<dbReference type="GeneID" id="20236091"/>
<feature type="compositionally biased region" description="Basic residues" evidence="1">
    <location>
        <begin position="468"/>
        <end position="496"/>
    </location>
</feature>
<dbReference type="HOGENOM" id="CLU_344621_0_0_1"/>
<dbReference type="KEGG" id="lgi:LOTGIDRAFT_153736"/>
<dbReference type="EMBL" id="KB202283">
    <property type="protein sequence ID" value="ESO91300.1"/>
    <property type="molecule type" value="Genomic_DNA"/>
</dbReference>
<dbReference type="CTD" id="20236091"/>
<evidence type="ECO:0000313" key="3">
    <source>
        <dbReference type="Proteomes" id="UP000030746"/>
    </source>
</evidence>
<dbReference type="Proteomes" id="UP000030746">
    <property type="component" value="Unassembled WGS sequence"/>
</dbReference>
<feature type="compositionally biased region" description="Polar residues" evidence="1">
    <location>
        <begin position="632"/>
        <end position="658"/>
    </location>
</feature>
<feature type="compositionally biased region" description="Low complexity" evidence="1">
    <location>
        <begin position="43"/>
        <end position="53"/>
    </location>
</feature>
<feature type="compositionally biased region" description="Polar residues" evidence="1">
    <location>
        <begin position="306"/>
        <end position="318"/>
    </location>
</feature>
<gene>
    <name evidence="2" type="ORF">LOTGIDRAFT_153736</name>
</gene>
<feature type="region of interest" description="Disordered" evidence="1">
    <location>
        <begin position="627"/>
        <end position="658"/>
    </location>
</feature>
<dbReference type="RefSeq" id="XP_009057998.1">
    <property type="nucleotide sequence ID" value="XM_009059750.1"/>
</dbReference>